<evidence type="ECO:0000313" key="1">
    <source>
        <dbReference type="EMBL" id="PTQ27197.1"/>
    </source>
</evidence>
<dbReference type="Proteomes" id="UP000244005">
    <property type="component" value="Unassembled WGS sequence"/>
</dbReference>
<dbReference type="AlphaFoldDB" id="A0A2R6W009"/>
<protein>
    <submittedName>
        <fullName evidence="1">Uncharacterized protein</fullName>
    </submittedName>
</protein>
<accession>A0A2R6W009</accession>
<dbReference type="Gramene" id="Mp8g18420.1">
    <property type="protein sequence ID" value="Mp8g18420.1.cds"/>
    <property type="gene ID" value="Mp8g18420"/>
</dbReference>
<proteinExistence type="predicted"/>
<sequence length="70" mass="7958">MLLCDSTGVKTCHYKATKKHAHFDRNLKIITLERARGVINRCLIVYNTQSRGCADHVHERAFRSDCGKLG</sequence>
<gene>
    <name evidence="1" type="ORF">MARPO_0213s0003</name>
</gene>
<dbReference type="EMBL" id="KZ772879">
    <property type="protein sequence ID" value="PTQ27197.1"/>
    <property type="molecule type" value="Genomic_DNA"/>
</dbReference>
<name>A0A2R6W009_MARPO</name>
<keyword evidence="2" id="KW-1185">Reference proteome</keyword>
<reference evidence="2" key="1">
    <citation type="journal article" date="2017" name="Cell">
        <title>Insights into land plant evolution garnered from the Marchantia polymorpha genome.</title>
        <authorList>
            <person name="Bowman J.L."/>
            <person name="Kohchi T."/>
            <person name="Yamato K.T."/>
            <person name="Jenkins J."/>
            <person name="Shu S."/>
            <person name="Ishizaki K."/>
            <person name="Yamaoka S."/>
            <person name="Nishihama R."/>
            <person name="Nakamura Y."/>
            <person name="Berger F."/>
            <person name="Adam C."/>
            <person name="Aki S.S."/>
            <person name="Althoff F."/>
            <person name="Araki T."/>
            <person name="Arteaga-Vazquez M.A."/>
            <person name="Balasubrmanian S."/>
            <person name="Barry K."/>
            <person name="Bauer D."/>
            <person name="Boehm C.R."/>
            <person name="Briginshaw L."/>
            <person name="Caballero-Perez J."/>
            <person name="Catarino B."/>
            <person name="Chen F."/>
            <person name="Chiyoda S."/>
            <person name="Chovatia M."/>
            <person name="Davies K.M."/>
            <person name="Delmans M."/>
            <person name="Demura T."/>
            <person name="Dierschke T."/>
            <person name="Dolan L."/>
            <person name="Dorantes-Acosta A.E."/>
            <person name="Eklund D.M."/>
            <person name="Florent S.N."/>
            <person name="Flores-Sandoval E."/>
            <person name="Fujiyama A."/>
            <person name="Fukuzawa H."/>
            <person name="Galik B."/>
            <person name="Grimanelli D."/>
            <person name="Grimwood J."/>
            <person name="Grossniklaus U."/>
            <person name="Hamada T."/>
            <person name="Haseloff J."/>
            <person name="Hetherington A.J."/>
            <person name="Higo A."/>
            <person name="Hirakawa Y."/>
            <person name="Hundley H.N."/>
            <person name="Ikeda Y."/>
            <person name="Inoue K."/>
            <person name="Inoue S.I."/>
            <person name="Ishida S."/>
            <person name="Jia Q."/>
            <person name="Kakita M."/>
            <person name="Kanazawa T."/>
            <person name="Kawai Y."/>
            <person name="Kawashima T."/>
            <person name="Kennedy M."/>
            <person name="Kinose K."/>
            <person name="Kinoshita T."/>
            <person name="Kohara Y."/>
            <person name="Koide E."/>
            <person name="Komatsu K."/>
            <person name="Kopischke S."/>
            <person name="Kubo M."/>
            <person name="Kyozuka J."/>
            <person name="Lagercrantz U."/>
            <person name="Lin S.S."/>
            <person name="Lindquist E."/>
            <person name="Lipzen A.M."/>
            <person name="Lu C.W."/>
            <person name="De Luna E."/>
            <person name="Martienssen R.A."/>
            <person name="Minamino N."/>
            <person name="Mizutani M."/>
            <person name="Mizutani M."/>
            <person name="Mochizuki N."/>
            <person name="Monte I."/>
            <person name="Mosher R."/>
            <person name="Nagasaki H."/>
            <person name="Nakagami H."/>
            <person name="Naramoto S."/>
            <person name="Nishitani K."/>
            <person name="Ohtani M."/>
            <person name="Okamoto T."/>
            <person name="Okumura M."/>
            <person name="Phillips J."/>
            <person name="Pollak B."/>
            <person name="Reinders A."/>
            <person name="Rovekamp M."/>
            <person name="Sano R."/>
            <person name="Sawa S."/>
            <person name="Schmid M.W."/>
            <person name="Shirakawa M."/>
            <person name="Solano R."/>
            <person name="Spunde A."/>
            <person name="Suetsugu N."/>
            <person name="Sugano S."/>
            <person name="Sugiyama A."/>
            <person name="Sun R."/>
            <person name="Suzuki Y."/>
            <person name="Takenaka M."/>
            <person name="Takezawa D."/>
            <person name="Tomogane H."/>
            <person name="Tsuzuki M."/>
            <person name="Ueda T."/>
            <person name="Umeda M."/>
            <person name="Ward J.M."/>
            <person name="Watanabe Y."/>
            <person name="Yazaki K."/>
            <person name="Yokoyama R."/>
            <person name="Yoshitake Y."/>
            <person name="Yotsui I."/>
            <person name="Zachgo S."/>
            <person name="Schmutz J."/>
        </authorList>
    </citation>
    <scope>NUCLEOTIDE SEQUENCE [LARGE SCALE GENOMIC DNA]</scope>
    <source>
        <strain evidence="2">Tak-1</strain>
    </source>
</reference>
<organism evidence="1 2">
    <name type="scientific">Marchantia polymorpha</name>
    <name type="common">Common liverwort</name>
    <name type="synonym">Marchantia aquatica</name>
    <dbReference type="NCBI Taxonomy" id="3197"/>
    <lineage>
        <taxon>Eukaryota</taxon>
        <taxon>Viridiplantae</taxon>
        <taxon>Streptophyta</taxon>
        <taxon>Embryophyta</taxon>
        <taxon>Marchantiophyta</taxon>
        <taxon>Marchantiopsida</taxon>
        <taxon>Marchantiidae</taxon>
        <taxon>Marchantiales</taxon>
        <taxon>Marchantiaceae</taxon>
        <taxon>Marchantia</taxon>
    </lineage>
</organism>
<evidence type="ECO:0000313" key="2">
    <source>
        <dbReference type="Proteomes" id="UP000244005"/>
    </source>
</evidence>